<evidence type="ECO:0000256" key="7">
    <source>
        <dbReference type="PIRSR" id="PIRSR001092-1"/>
    </source>
</evidence>
<dbReference type="PRINTS" id="PR00741">
    <property type="entry name" value="GLHYDRLASE29"/>
</dbReference>
<dbReference type="EMBL" id="RQZG01000021">
    <property type="protein sequence ID" value="RRD03381.1"/>
    <property type="molecule type" value="Genomic_DNA"/>
</dbReference>
<evidence type="ECO:0000256" key="5">
    <source>
        <dbReference type="ARBA" id="ARBA00022801"/>
    </source>
</evidence>
<accession>A0A3P1T1R0</accession>
<evidence type="ECO:0000256" key="1">
    <source>
        <dbReference type="ARBA" id="ARBA00004071"/>
    </source>
</evidence>
<dbReference type="RefSeq" id="WP_124845873.1">
    <property type="nucleotide sequence ID" value="NZ_JAUNKP010000008.1"/>
</dbReference>
<gene>
    <name evidence="9" type="ORF">EII34_14410</name>
</gene>
<sequence>MDADLSARFEADKQRWDALGRETPEWFRRAKLGFFIHWGPYSVPAWGEPVAELGAIPPMEWFKHNPYAEWYFNTIRIEGSPAKEHHEQVHGGCDYDDFLDQWQAENFDALSAAKELADAGGAYIMLTTKHHDGVCLWDAPETNGRNTVARGPKRDLVQEWADACREVGMRFGAYYSGGLDWHVRPTEPIGLRDDWHITERPNDLEYARYAANHVRDLVARYSPDVLWNDINWPDEGKDFRADGIGTVFEEYYRAVPDGLVNDRWNVPHQDYATSEYQHLKNCEEAAVWEHCRGLGLSFGYNSVEGPEHAKTALELMRDLVDMVWRGGRLLVGVTPKADGTLPGWQSELLVRIGAWMKACGPLLEEFVADGVLEVEGAWTRLGRSGDRRLLFIDADAPVEVPDGVLLTPDWATLADGVLELSPERPGPALLELA</sequence>
<dbReference type="SMART" id="SM00812">
    <property type="entry name" value="Alpha_L_fucos"/>
    <property type="match status" value="1"/>
</dbReference>
<comment type="function">
    <text evidence="1">Alpha-L-fucosidase is responsible for hydrolyzing the alpha-1,6-linked fucose joined to the reducing-end N-acetylglucosamine of the carbohydrate moieties of glycoproteins.</text>
</comment>
<dbReference type="Proteomes" id="UP000280819">
    <property type="component" value="Unassembled WGS sequence"/>
</dbReference>
<dbReference type="GO" id="GO:0016139">
    <property type="term" value="P:glycoside catabolic process"/>
    <property type="evidence" value="ECO:0007669"/>
    <property type="project" value="TreeGrafter"/>
</dbReference>
<proteinExistence type="inferred from homology"/>
<evidence type="ECO:0000256" key="4">
    <source>
        <dbReference type="ARBA" id="ARBA00022729"/>
    </source>
</evidence>
<name>A0A3P1T1R0_9ACTN</name>
<comment type="caution">
    <text evidence="9">The sequence shown here is derived from an EMBL/GenBank/DDBJ whole genome shotgun (WGS) entry which is preliminary data.</text>
</comment>
<dbReference type="EC" id="3.2.1.51" evidence="3"/>
<keyword evidence="5" id="KW-0378">Hydrolase</keyword>
<dbReference type="AlphaFoldDB" id="A0A3P1T1R0"/>
<evidence type="ECO:0000313" key="9">
    <source>
        <dbReference type="EMBL" id="RRD03381.1"/>
    </source>
</evidence>
<dbReference type="PANTHER" id="PTHR10030:SF37">
    <property type="entry name" value="ALPHA-L-FUCOSIDASE-RELATED"/>
    <property type="match status" value="1"/>
</dbReference>
<keyword evidence="4" id="KW-0732">Signal</keyword>
<organism evidence="9 10">
    <name type="scientific">Arachnia propionica</name>
    <dbReference type="NCBI Taxonomy" id="1750"/>
    <lineage>
        <taxon>Bacteria</taxon>
        <taxon>Bacillati</taxon>
        <taxon>Actinomycetota</taxon>
        <taxon>Actinomycetes</taxon>
        <taxon>Propionibacteriales</taxon>
        <taxon>Propionibacteriaceae</taxon>
        <taxon>Arachnia</taxon>
    </lineage>
</organism>
<evidence type="ECO:0000259" key="8">
    <source>
        <dbReference type="Pfam" id="PF01120"/>
    </source>
</evidence>
<dbReference type="SUPFAM" id="SSF51445">
    <property type="entry name" value="(Trans)glycosidases"/>
    <property type="match status" value="1"/>
</dbReference>
<evidence type="ECO:0000256" key="3">
    <source>
        <dbReference type="ARBA" id="ARBA00012662"/>
    </source>
</evidence>
<comment type="similarity">
    <text evidence="2">Belongs to the glycosyl hydrolase 29 family.</text>
</comment>
<reference evidence="9 10" key="1">
    <citation type="submission" date="2018-11" db="EMBL/GenBank/DDBJ databases">
        <title>Genomes From Bacteria Associated with the Canine Oral Cavity: a Test Case for Automated Genome-Based Taxonomic Assignment.</title>
        <authorList>
            <person name="Coil D.A."/>
            <person name="Jospin G."/>
            <person name="Darling A.E."/>
            <person name="Wallis C."/>
            <person name="Davis I.J."/>
            <person name="Harris S."/>
            <person name="Eisen J.A."/>
            <person name="Holcombe L.J."/>
            <person name="O'Flynn C."/>
        </authorList>
    </citation>
    <scope>NUCLEOTIDE SEQUENCE [LARGE SCALE GENOMIC DNA]</scope>
    <source>
        <strain evidence="9 10">OH887_COT-365</strain>
    </source>
</reference>
<dbReference type="OrthoDB" id="5526311at2"/>
<evidence type="ECO:0000313" key="10">
    <source>
        <dbReference type="Proteomes" id="UP000280819"/>
    </source>
</evidence>
<feature type="domain" description="Glycoside hydrolase family 29 N-terminal" evidence="8">
    <location>
        <begin position="8"/>
        <end position="360"/>
    </location>
</feature>
<dbReference type="InterPro" id="IPR016286">
    <property type="entry name" value="FUC_metazoa-typ"/>
</dbReference>
<dbReference type="GO" id="GO:0004560">
    <property type="term" value="F:alpha-L-fucosidase activity"/>
    <property type="evidence" value="ECO:0007669"/>
    <property type="project" value="InterPro"/>
</dbReference>
<dbReference type="GO" id="GO:0005764">
    <property type="term" value="C:lysosome"/>
    <property type="evidence" value="ECO:0007669"/>
    <property type="project" value="TreeGrafter"/>
</dbReference>
<dbReference type="PANTHER" id="PTHR10030">
    <property type="entry name" value="ALPHA-L-FUCOSIDASE"/>
    <property type="match status" value="1"/>
</dbReference>
<keyword evidence="6" id="KW-0326">Glycosidase</keyword>
<dbReference type="InterPro" id="IPR000933">
    <property type="entry name" value="Glyco_hydro_29"/>
</dbReference>
<dbReference type="InterPro" id="IPR017853">
    <property type="entry name" value="GH"/>
</dbReference>
<dbReference type="GO" id="GO:0006004">
    <property type="term" value="P:fucose metabolic process"/>
    <property type="evidence" value="ECO:0007669"/>
    <property type="project" value="InterPro"/>
</dbReference>
<dbReference type="Gene3D" id="3.20.20.80">
    <property type="entry name" value="Glycosidases"/>
    <property type="match status" value="1"/>
</dbReference>
<dbReference type="InterPro" id="IPR057739">
    <property type="entry name" value="Glyco_hydro_29_N"/>
</dbReference>
<feature type="site" description="May be important for catalysis" evidence="7">
    <location>
        <position position="291"/>
    </location>
</feature>
<evidence type="ECO:0000256" key="2">
    <source>
        <dbReference type="ARBA" id="ARBA00007951"/>
    </source>
</evidence>
<dbReference type="PIRSF" id="PIRSF001092">
    <property type="entry name" value="Alpha-L-fucosidase"/>
    <property type="match status" value="1"/>
</dbReference>
<protein>
    <recommendedName>
        <fullName evidence="3">alpha-L-fucosidase</fullName>
        <ecNumber evidence="3">3.2.1.51</ecNumber>
    </recommendedName>
</protein>
<dbReference type="Pfam" id="PF01120">
    <property type="entry name" value="Alpha_L_fucos"/>
    <property type="match status" value="1"/>
</dbReference>
<evidence type="ECO:0000256" key="6">
    <source>
        <dbReference type="ARBA" id="ARBA00023295"/>
    </source>
</evidence>